<dbReference type="Proteomes" id="UP000294480">
    <property type="component" value="Unassembled WGS sequence"/>
</dbReference>
<evidence type="ECO:0000313" key="4">
    <source>
        <dbReference type="EMBL" id="TDR31668.1"/>
    </source>
</evidence>
<evidence type="ECO:0000256" key="3">
    <source>
        <dbReference type="SAM" id="Coils"/>
    </source>
</evidence>
<dbReference type="InterPro" id="IPR003423">
    <property type="entry name" value="OMP_efflux"/>
</dbReference>
<dbReference type="GO" id="GO:0005886">
    <property type="term" value="C:plasma membrane"/>
    <property type="evidence" value="ECO:0007669"/>
    <property type="project" value="UniProtKB-SubCell"/>
</dbReference>
<organism evidence="4 5">
    <name type="scientific">Hydromonas duriensis</name>
    <dbReference type="NCBI Taxonomy" id="1527608"/>
    <lineage>
        <taxon>Bacteria</taxon>
        <taxon>Pseudomonadati</taxon>
        <taxon>Pseudomonadota</taxon>
        <taxon>Betaproteobacteria</taxon>
        <taxon>Burkholderiales</taxon>
        <taxon>Burkholderiaceae</taxon>
        <taxon>Hydromonas</taxon>
    </lineage>
</organism>
<keyword evidence="2" id="KW-0564">Palmitate</keyword>
<accession>A0A4R6Y8F9</accession>
<comment type="subcellular location">
    <subcellularLocation>
        <location evidence="2">Cell membrane</location>
        <topology evidence="2">Lipid-anchor</topology>
    </subcellularLocation>
</comment>
<dbReference type="RefSeq" id="WP_133619723.1">
    <property type="nucleotide sequence ID" value="NZ_SNZE01000008.1"/>
</dbReference>
<evidence type="ECO:0000256" key="2">
    <source>
        <dbReference type="RuleBase" id="RU362097"/>
    </source>
</evidence>
<dbReference type="GO" id="GO:0015562">
    <property type="term" value="F:efflux transmembrane transporter activity"/>
    <property type="evidence" value="ECO:0007669"/>
    <property type="project" value="InterPro"/>
</dbReference>
<comment type="caution">
    <text evidence="4">The sequence shown here is derived from an EMBL/GenBank/DDBJ whole genome shotgun (WGS) entry which is preliminary data.</text>
</comment>
<evidence type="ECO:0000256" key="1">
    <source>
        <dbReference type="ARBA" id="ARBA00007613"/>
    </source>
</evidence>
<keyword evidence="2" id="KW-1134">Transmembrane beta strand</keyword>
<reference evidence="4 5" key="1">
    <citation type="submission" date="2019-03" db="EMBL/GenBank/DDBJ databases">
        <title>Genomic Encyclopedia of Type Strains, Phase IV (KMG-IV): sequencing the most valuable type-strain genomes for metagenomic binning, comparative biology and taxonomic classification.</title>
        <authorList>
            <person name="Goeker M."/>
        </authorList>
    </citation>
    <scope>NUCLEOTIDE SEQUENCE [LARGE SCALE GENOMIC DNA]</scope>
    <source>
        <strain evidence="4 5">DSM 102852</strain>
    </source>
</reference>
<dbReference type="AlphaFoldDB" id="A0A4R6Y8F9"/>
<dbReference type="OrthoDB" id="9770517at2"/>
<keyword evidence="2" id="KW-0449">Lipoprotein</keyword>
<dbReference type="PROSITE" id="PS51257">
    <property type="entry name" value="PROKAR_LIPOPROTEIN"/>
    <property type="match status" value="1"/>
</dbReference>
<keyword evidence="2" id="KW-0812">Transmembrane</keyword>
<dbReference type="EMBL" id="SNZE01000008">
    <property type="protein sequence ID" value="TDR31668.1"/>
    <property type="molecule type" value="Genomic_DNA"/>
</dbReference>
<sequence length="478" mass="51907">MPKLSRHVCKVSHAAFWVSLTLSGCAIGPDYQRPPTDLPEIYPNAAHIDTALPEQVKAVSSKWWTSFNDDVLNQMEEEALAENQDLIKASAAVDEAAAQARIARNGLLPSLSTSNTAQRGNTSDEVYGSTSTANAYSVGATLSWELDIWGKLRRANEAGRAGFLASRYARDAAQLSLTALVAQTYFQLRAYDASLLVSNETVKTREQSLQLQRRRFEEGYLSKLEVAQAESELASAQLSAQQQALAIQKTETALGILLGRSPRVLLDSKPRGATIEQLSLVKLDEPIDLPSNLLLRRADVASAEQQLIAANANIGVARAAYFPSISLSGNLGSQSLELSRLFSGPAAAWSFVGNVAAPIFNFGSTQAQVKIANARQQQALASYQKSIQEAFKDVYDGLNSQTSMKQQAQSARQQRDAAQEALKLVNLRYSEGYSGYFEVLDAERNAYAAQLALINIQLSQLNAQVDLYKALGGGWQAN</sequence>
<feature type="coiled-coil region" evidence="3">
    <location>
        <begin position="401"/>
        <end position="428"/>
    </location>
</feature>
<dbReference type="SUPFAM" id="SSF56954">
    <property type="entry name" value="Outer membrane efflux proteins (OEP)"/>
    <property type="match status" value="1"/>
</dbReference>
<dbReference type="InterPro" id="IPR010131">
    <property type="entry name" value="MdtP/NodT-like"/>
</dbReference>
<evidence type="ECO:0000313" key="5">
    <source>
        <dbReference type="Proteomes" id="UP000294480"/>
    </source>
</evidence>
<keyword evidence="3" id="KW-0175">Coiled coil</keyword>
<name>A0A4R6Y8F9_9BURK</name>
<dbReference type="PANTHER" id="PTHR30203">
    <property type="entry name" value="OUTER MEMBRANE CATION EFFLUX PROTEIN"/>
    <property type="match status" value="1"/>
</dbReference>
<dbReference type="PANTHER" id="PTHR30203:SF30">
    <property type="entry name" value="OUTER MEMBRANE PROTEIN-RELATED"/>
    <property type="match status" value="1"/>
</dbReference>
<gene>
    <name evidence="4" type="ORF">DFR44_10851</name>
</gene>
<dbReference type="Gene3D" id="2.20.200.10">
    <property type="entry name" value="Outer membrane efflux proteins (OEP)"/>
    <property type="match status" value="1"/>
</dbReference>
<dbReference type="Pfam" id="PF02321">
    <property type="entry name" value="OEP"/>
    <property type="match status" value="2"/>
</dbReference>
<protein>
    <submittedName>
        <fullName evidence="4">Multidrug efflux system outer membrane protein</fullName>
    </submittedName>
</protein>
<dbReference type="Gene3D" id="1.20.1600.10">
    <property type="entry name" value="Outer membrane efflux proteins (OEP)"/>
    <property type="match status" value="1"/>
</dbReference>
<comment type="similarity">
    <text evidence="1 2">Belongs to the outer membrane factor (OMF) (TC 1.B.17) family.</text>
</comment>
<keyword evidence="2" id="KW-0472">Membrane</keyword>
<keyword evidence="5" id="KW-1185">Reference proteome</keyword>
<dbReference type="NCBIfam" id="TIGR01845">
    <property type="entry name" value="outer_NodT"/>
    <property type="match status" value="1"/>
</dbReference>
<proteinExistence type="inferred from homology"/>